<dbReference type="InterPro" id="IPR027417">
    <property type="entry name" value="P-loop_NTPase"/>
</dbReference>
<dbReference type="PROSITE" id="PS50893">
    <property type="entry name" value="ABC_TRANSPORTER_2"/>
    <property type="match status" value="1"/>
</dbReference>
<dbReference type="Pfam" id="PF00005">
    <property type="entry name" value="ABC_tran"/>
    <property type="match status" value="1"/>
</dbReference>
<feature type="transmembrane region" description="Helical" evidence="8">
    <location>
        <begin position="136"/>
        <end position="158"/>
    </location>
</feature>
<dbReference type="GO" id="GO:0015421">
    <property type="term" value="F:ABC-type oligopeptide transporter activity"/>
    <property type="evidence" value="ECO:0007669"/>
    <property type="project" value="TreeGrafter"/>
</dbReference>
<evidence type="ECO:0000256" key="8">
    <source>
        <dbReference type="SAM" id="Phobius"/>
    </source>
</evidence>
<evidence type="ECO:0000256" key="5">
    <source>
        <dbReference type="ARBA" id="ARBA00022840"/>
    </source>
</evidence>
<dbReference type="CDD" id="cd18547">
    <property type="entry name" value="ABC_6TM_Tm288_like"/>
    <property type="match status" value="1"/>
</dbReference>
<dbReference type="EC" id="3.6.3.-" evidence="11"/>
<evidence type="ECO:0000259" key="9">
    <source>
        <dbReference type="PROSITE" id="PS50893"/>
    </source>
</evidence>
<evidence type="ECO:0000313" key="12">
    <source>
        <dbReference type="Proteomes" id="UP000095780"/>
    </source>
</evidence>
<accession>A0A174Z925</accession>
<dbReference type="Pfam" id="PF00664">
    <property type="entry name" value="ABC_membrane"/>
    <property type="match status" value="1"/>
</dbReference>
<evidence type="ECO:0000256" key="3">
    <source>
        <dbReference type="ARBA" id="ARBA00022692"/>
    </source>
</evidence>
<name>A0A174Z925_9FIRM</name>
<feature type="transmembrane region" description="Helical" evidence="8">
    <location>
        <begin position="20"/>
        <end position="41"/>
    </location>
</feature>
<evidence type="ECO:0000256" key="7">
    <source>
        <dbReference type="ARBA" id="ARBA00023136"/>
    </source>
</evidence>
<feature type="domain" description="ABC transporter" evidence="9">
    <location>
        <begin position="347"/>
        <end position="581"/>
    </location>
</feature>
<proteinExistence type="predicted"/>
<keyword evidence="4" id="KW-0547">Nucleotide-binding</keyword>
<organism evidence="11 12">
    <name type="scientific">Lachnospira eligens</name>
    <dbReference type="NCBI Taxonomy" id="39485"/>
    <lineage>
        <taxon>Bacteria</taxon>
        <taxon>Bacillati</taxon>
        <taxon>Bacillota</taxon>
        <taxon>Clostridia</taxon>
        <taxon>Lachnospirales</taxon>
        <taxon>Lachnospiraceae</taxon>
        <taxon>Lachnospira</taxon>
    </lineage>
</organism>
<feature type="domain" description="ABC transmembrane type-1" evidence="10">
    <location>
        <begin position="23"/>
        <end position="313"/>
    </location>
</feature>
<evidence type="ECO:0000313" key="11">
    <source>
        <dbReference type="EMBL" id="CUQ83754.1"/>
    </source>
</evidence>
<evidence type="ECO:0000256" key="1">
    <source>
        <dbReference type="ARBA" id="ARBA00004651"/>
    </source>
</evidence>
<dbReference type="RefSeq" id="WP_055286724.1">
    <property type="nucleotide sequence ID" value="NZ_CABIXW010000003.1"/>
</dbReference>
<evidence type="ECO:0000256" key="6">
    <source>
        <dbReference type="ARBA" id="ARBA00022989"/>
    </source>
</evidence>
<evidence type="ECO:0000259" key="10">
    <source>
        <dbReference type="PROSITE" id="PS50929"/>
    </source>
</evidence>
<dbReference type="InterPro" id="IPR003593">
    <property type="entry name" value="AAA+_ATPase"/>
</dbReference>
<evidence type="ECO:0000256" key="2">
    <source>
        <dbReference type="ARBA" id="ARBA00022448"/>
    </source>
</evidence>
<dbReference type="PROSITE" id="PS50929">
    <property type="entry name" value="ABC_TM1F"/>
    <property type="match status" value="1"/>
</dbReference>
<dbReference type="Proteomes" id="UP000095780">
    <property type="component" value="Unassembled WGS sequence"/>
</dbReference>
<keyword evidence="11" id="KW-0378">Hydrolase</keyword>
<dbReference type="EMBL" id="CZBV01000003">
    <property type="protein sequence ID" value="CUQ83754.1"/>
    <property type="molecule type" value="Genomic_DNA"/>
</dbReference>
<dbReference type="GO" id="GO:0016887">
    <property type="term" value="F:ATP hydrolysis activity"/>
    <property type="evidence" value="ECO:0007669"/>
    <property type="project" value="InterPro"/>
</dbReference>
<dbReference type="InterPro" id="IPR011527">
    <property type="entry name" value="ABC1_TM_dom"/>
</dbReference>
<dbReference type="SUPFAM" id="SSF90123">
    <property type="entry name" value="ABC transporter transmembrane region"/>
    <property type="match status" value="1"/>
</dbReference>
<keyword evidence="6 8" id="KW-1133">Transmembrane helix</keyword>
<dbReference type="SUPFAM" id="SSF52540">
    <property type="entry name" value="P-loop containing nucleoside triphosphate hydrolases"/>
    <property type="match status" value="1"/>
</dbReference>
<dbReference type="InterPro" id="IPR003439">
    <property type="entry name" value="ABC_transporter-like_ATP-bd"/>
</dbReference>
<feature type="transmembrane region" description="Helical" evidence="8">
    <location>
        <begin position="164"/>
        <end position="183"/>
    </location>
</feature>
<evidence type="ECO:0000256" key="4">
    <source>
        <dbReference type="ARBA" id="ARBA00022741"/>
    </source>
</evidence>
<dbReference type="SMART" id="SM00382">
    <property type="entry name" value="AAA"/>
    <property type="match status" value="1"/>
</dbReference>
<feature type="transmembrane region" description="Helical" evidence="8">
    <location>
        <begin position="61"/>
        <end position="82"/>
    </location>
</feature>
<keyword evidence="7 8" id="KW-0472">Membrane</keyword>
<keyword evidence="5 11" id="KW-0067">ATP-binding</keyword>
<dbReference type="Gene3D" id="1.20.1560.10">
    <property type="entry name" value="ABC transporter type 1, transmembrane domain"/>
    <property type="match status" value="1"/>
</dbReference>
<dbReference type="InterPro" id="IPR039421">
    <property type="entry name" value="Type_1_exporter"/>
</dbReference>
<comment type="subcellular location">
    <subcellularLocation>
        <location evidence="1">Cell membrane</location>
        <topology evidence="1">Multi-pass membrane protein</topology>
    </subcellularLocation>
</comment>
<dbReference type="PANTHER" id="PTHR43394:SF1">
    <property type="entry name" value="ATP-BINDING CASSETTE SUB-FAMILY B MEMBER 10, MITOCHONDRIAL"/>
    <property type="match status" value="1"/>
</dbReference>
<reference evidence="11 12" key="1">
    <citation type="submission" date="2015-09" db="EMBL/GenBank/DDBJ databases">
        <authorList>
            <consortium name="Pathogen Informatics"/>
        </authorList>
    </citation>
    <scope>NUCLEOTIDE SEQUENCE [LARGE SCALE GENOMIC DNA]</scope>
    <source>
        <strain evidence="11 12">2789STDY5834878</strain>
    </source>
</reference>
<keyword evidence="2" id="KW-0813">Transport</keyword>
<dbReference type="FunFam" id="3.40.50.300:FF:000287">
    <property type="entry name" value="Multidrug ABC transporter ATP-binding protein"/>
    <property type="match status" value="1"/>
</dbReference>
<dbReference type="PANTHER" id="PTHR43394">
    <property type="entry name" value="ATP-DEPENDENT PERMEASE MDL1, MITOCHONDRIAL"/>
    <property type="match status" value="1"/>
</dbReference>
<gene>
    <name evidence="11" type="ORF">ERS852492_01261</name>
</gene>
<sequence length="589" mass="65061">MKKNKSTFVKLLKRIKKHSFFIILSLIMAAVTVATTLYVPILVGRGIDCIIGVNNVDFAKIVNILIRIGIFVGITALSQWLMNICNNRITYEVTRDIRNEAIEKIQVLPLKYIDGHSYGEIVSRVIADVDQFADGLLMGFTQFFTGVMTILGTLIFMITINAKITLAVVVITPLSFLVASFIAKKTFSMFKLQSETRGEQTALIDEMIGGQKVVKAYGYEDEAVRKFDEINERLQKYSLKAIFFSSITNPSTRFVNSLVYASVAIVGAFSAINGINGVSAGITVGQLSSFLSYANQYTKPFNEISGVVTELQNALACAARIFELIEEDPEIPDAKDAKVVDEVDGTVDLNDVCFSYVPDKKLIEGFNLHVKKGQRIAIVGPTGCGKTTVINLLMRFYDVNSGSIDVSGTDIRQMTRKSLRQGFGMVLQETWLKSGTIRENIVMGKPDATEEEIIAAAKAAHSYGFIKRMSNGFDTVIGEDGGSLSQGQKQLLCITRIMLAKPPMLILDEATSSIDTRTEIKIQNAFAKLMEGRTSFIVAHRLSTIQSADVILVMKDGHIIEQGNHEELLAKNGFYHKLYYSQFDTAAQN</sequence>
<dbReference type="GO" id="GO:0005524">
    <property type="term" value="F:ATP binding"/>
    <property type="evidence" value="ECO:0007669"/>
    <property type="project" value="UniProtKB-KW"/>
</dbReference>
<dbReference type="GO" id="GO:0005886">
    <property type="term" value="C:plasma membrane"/>
    <property type="evidence" value="ECO:0007669"/>
    <property type="project" value="UniProtKB-SubCell"/>
</dbReference>
<dbReference type="AlphaFoldDB" id="A0A174Z925"/>
<protein>
    <submittedName>
        <fullName evidence="11">Putative multidrug export ATP-binding/permease protein SAV1866</fullName>
        <ecNumber evidence="11">3.6.3.-</ecNumber>
    </submittedName>
</protein>
<dbReference type="InterPro" id="IPR036640">
    <property type="entry name" value="ABC1_TM_sf"/>
</dbReference>
<dbReference type="Gene3D" id="3.40.50.300">
    <property type="entry name" value="P-loop containing nucleotide triphosphate hydrolases"/>
    <property type="match status" value="1"/>
</dbReference>
<keyword evidence="3 8" id="KW-0812">Transmembrane</keyword>